<dbReference type="Proteomes" id="UP000712600">
    <property type="component" value="Unassembled WGS sequence"/>
</dbReference>
<keyword evidence="1" id="KW-1133">Transmembrane helix</keyword>
<accession>A0A8S9PPS7</accession>
<keyword evidence="1" id="KW-0472">Membrane</keyword>
<comment type="caution">
    <text evidence="2">The sequence shown here is derived from an EMBL/GenBank/DDBJ whole genome shotgun (WGS) entry which is preliminary data.</text>
</comment>
<sequence length="73" mass="7822">MVEFTVELTGPVQKADGPYSVLGTGVFKALALGALGMFERRRPMMVFSLAAGEPGVRKSASGDERRVRTHNGI</sequence>
<organism evidence="2 3">
    <name type="scientific">Brassica cretica</name>
    <name type="common">Mustard</name>
    <dbReference type="NCBI Taxonomy" id="69181"/>
    <lineage>
        <taxon>Eukaryota</taxon>
        <taxon>Viridiplantae</taxon>
        <taxon>Streptophyta</taxon>
        <taxon>Embryophyta</taxon>
        <taxon>Tracheophyta</taxon>
        <taxon>Spermatophyta</taxon>
        <taxon>Magnoliopsida</taxon>
        <taxon>eudicotyledons</taxon>
        <taxon>Gunneridae</taxon>
        <taxon>Pentapetalae</taxon>
        <taxon>rosids</taxon>
        <taxon>malvids</taxon>
        <taxon>Brassicales</taxon>
        <taxon>Brassicaceae</taxon>
        <taxon>Brassiceae</taxon>
        <taxon>Brassica</taxon>
    </lineage>
</organism>
<dbReference type="AlphaFoldDB" id="A0A8S9PPS7"/>
<gene>
    <name evidence="2" type="ORF">F2Q69_00050047</name>
</gene>
<evidence type="ECO:0000313" key="2">
    <source>
        <dbReference type="EMBL" id="KAF3525783.1"/>
    </source>
</evidence>
<proteinExistence type="predicted"/>
<dbReference type="EMBL" id="QGKX02001347">
    <property type="protein sequence ID" value="KAF3525783.1"/>
    <property type="molecule type" value="Genomic_DNA"/>
</dbReference>
<keyword evidence="1" id="KW-0812">Transmembrane</keyword>
<reference evidence="2" key="1">
    <citation type="submission" date="2019-12" db="EMBL/GenBank/DDBJ databases">
        <title>Genome sequencing and annotation of Brassica cretica.</title>
        <authorList>
            <person name="Studholme D.J."/>
            <person name="Sarris P."/>
        </authorList>
    </citation>
    <scope>NUCLEOTIDE SEQUENCE</scope>
    <source>
        <strain evidence="2">PFS-109/04</strain>
        <tissue evidence="2">Leaf</tissue>
    </source>
</reference>
<protein>
    <submittedName>
        <fullName evidence="2">Uncharacterized protein</fullName>
    </submittedName>
</protein>
<evidence type="ECO:0000256" key="1">
    <source>
        <dbReference type="SAM" id="Phobius"/>
    </source>
</evidence>
<feature type="transmembrane region" description="Helical" evidence="1">
    <location>
        <begin position="20"/>
        <end position="38"/>
    </location>
</feature>
<evidence type="ECO:0000313" key="3">
    <source>
        <dbReference type="Proteomes" id="UP000712600"/>
    </source>
</evidence>
<name>A0A8S9PPS7_BRACR</name>